<dbReference type="InterPro" id="IPR029056">
    <property type="entry name" value="Ribokinase-like"/>
</dbReference>
<keyword evidence="9" id="KW-0460">Magnesium</keyword>
<comment type="catalytic activity">
    <reaction evidence="14">
        <text>pyridoxal + ATP = pyridoxal 5'-phosphate + ADP + H(+)</text>
        <dbReference type="Rhea" id="RHEA:10224"/>
        <dbReference type="ChEBI" id="CHEBI:15378"/>
        <dbReference type="ChEBI" id="CHEBI:17310"/>
        <dbReference type="ChEBI" id="CHEBI:30616"/>
        <dbReference type="ChEBI" id="CHEBI:456216"/>
        <dbReference type="ChEBI" id="CHEBI:597326"/>
        <dbReference type="EC" id="2.7.1.35"/>
    </reaction>
</comment>
<dbReference type="GO" id="GO:0008972">
    <property type="term" value="F:phosphomethylpyrimidine kinase activity"/>
    <property type="evidence" value="ECO:0007669"/>
    <property type="project" value="InterPro"/>
</dbReference>
<evidence type="ECO:0000256" key="9">
    <source>
        <dbReference type="ARBA" id="ARBA00022842"/>
    </source>
</evidence>
<evidence type="ECO:0000256" key="6">
    <source>
        <dbReference type="ARBA" id="ARBA00022741"/>
    </source>
</evidence>
<dbReference type="GO" id="GO:0008902">
    <property type="term" value="F:hydroxymethylpyrimidine kinase activity"/>
    <property type="evidence" value="ECO:0007669"/>
    <property type="project" value="TreeGrafter"/>
</dbReference>
<dbReference type="GO" id="GO:0009228">
    <property type="term" value="P:thiamine biosynthetic process"/>
    <property type="evidence" value="ECO:0007669"/>
    <property type="project" value="InterPro"/>
</dbReference>
<reference evidence="16 17" key="1">
    <citation type="journal article" date="2011" name="BMC Genomics">
        <title>Complete genome sequence of Corynebacterium variabile DSM 44702 isolated from the surface of smear-ripened cheeses and insights into cheese ripening and flavor generation.</title>
        <authorList>
            <person name="Schroeder J."/>
            <person name="Maus I."/>
            <person name="Trost E."/>
            <person name="Tauch A."/>
        </authorList>
    </citation>
    <scope>NUCLEOTIDE SEQUENCE [LARGE SCALE GENOMIC DNA]</scope>
    <source>
        <strain evidence="17">DSM 44702 / JCM 12073 / NCIMB 30131</strain>
    </source>
</reference>
<evidence type="ECO:0000256" key="8">
    <source>
        <dbReference type="ARBA" id="ARBA00022840"/>
    </source>
</evidence>
<evidence type="ECO:0000256" key="2">
    <source>
        <dbReference type="ARBA" id="ARBA00009879"/>
    </source>
</evidence>
<dbReference type="AlphaFoldDB" id="G0HCC7"/>
<keyword evidence="5" id="KW-0479">Metal-binding</keyword>
<evidence type="ECO:0000313" key="16">
    <source>
        <dbReference type="EMBL" id="AEK36680.1"/>
    </source>
</evidence>
<dbReference type="EMBL" id="CP002917">
    <property type="protein sequence ID" value="AEK36680.1"/>
    <property type="molecule type" value="Genomic_DNA"/>
</dbReference>
<dbReference type="UniPathway" id="UPA00060">
    <property type="reaction ID" value="UER00138"/>
</dbReference>
<keyword evidence="6" id="KW-0547">Nucleotide-binding</keyword>
<evidence type="ECO:0000256" key="12">
    <source>
        <dbReference type="ARBA" id="ARBA00042396"/>
    </source>
</evidence>
<protein>
    <recommendedName>
        <fullName evidence="3">pyridoxal kinase</fullName>
        <ecNumber evidence="3">2.7.1.35</ecNumber>
    </recommendedName>
    <alternativeName>
        <fullName evidence="11">PN/PL/PM kinase</fullName>
    </alternativeName>
    <alternativeName>
        <fullName evidence="12">Pyridoxal kinase</fullName>
    </alternativeName>
    <alternativeName>
        <fullName evidence="10">Pyridoxamine kinase</fullName>
    </alternativeName>
    <alternativeName>
        <fullName evidence="13">Vitamin B6 kinase</fullName>
    </alternativeName>
</protein>
<evidence type="ECO:0000256" key="10">
    <source>
        <dbReference type="ARBA" id="ARBA00042307"/>
    </source>
</evidence>
<evidence type="ECO:0000256" key="3">
    <source>
        <dbReference type="ARBA" id="ARBA00012104"/>
    </source>
</evidence>
<evidence type="ECO:0000256" key="4">
    <source>
        <dbReference type="ARBA" id="ARBA00022679"/>
    </source>
</evidence>
<dbReference type="GO" id="GO:0008478">
    <property type="term" value="F:pyridoxal kinase activity"/>
    <property type="evidence" value="ECO:0007669"/>
    <property type="project" value="UniProtKB-EC"/>
</dbReference>
<evidence type="ECO:0000313" key="17">
    <source>
        <dbReference type="Proteomes" id="UP000006659"/>
    </source>
</evidence>
<proteinExistence type="inferred from homology"/>
<dbReference type="HOGENOM" id="CLU_020520_1_0_11"/>
<evidence type="ECO:0000256" key="11">
    <source>
        <dbReference type="ARBA" id="ARBA00042348"/>
    </source>
</evidence>
<dbReference type="STRING" id="858619.CVAR_1324"/>
<dbReference type="GO" id="GO:0005524">
    <property type="term" value="F:ATP binding"/>
    <property type="evidence" value="ECO:0007669"/>
    <property type="project" value="UniProtKB-KW"/>
</dbReference>
<dbReference type="Gene3D" id="3.40.1190.20">
    <property type="match status" value="1"/>
</dbReference>
<comment type="similarity">
    <text evidence="2">Belongs to the ThiD family.</text>
</comment>
<dbReference type="GO" id="GO:0046872">
    <property type="term" value="F:metal ion binding"/>
    <property type="evidence" value="ECO:0007669"/>
    <property type="project" value="UniProtKB-KW"/>
</dbReference>
<evidence type="ECO:0000256" key="7">
    <source>
        <dbReference type="ARBA" id="ARBA00022777"/>
    </source>
</evidence>
<dbReference type="CDD" id="cd01169">
    <property type="entry name" value="HMPP_kinase"/>
    <property type="match status" value="1"/>
</dbReference>
<dbReference type="Pfam" id="PF08543">
    <property type="entry name" value="Phos_pyr_kin"/>
    <property type="match status" value="1"/>
</dbReference>
<evidence type="ECO:0000256" key="5">
    <source>
        <dbReference type="ARBA" id="ARBA00022723"/>
    </source>
</evidence>
<organism evidence="16 17">
    <name type="scientific">Corynebacterium variabile (strain DSM 44702 / CIP 107183 / JCM 12073 / NCIMB 30131)</name>
    <name type="common">Corynebacterium mooreparkense</name>
    <dbReference type="NCBI Taxonomy" id="858619"/>
    <lineage>
        <taxon>Bacteria</taxon>
        <taxon>Bacillati</taxon>
        <taxon>Actinomycetota</taxon>
        <taxon>Actinomycetes</taxon>
        <taxon>Mycobacteriales</taxon>
        <taxon>Corynebacteriaceae</taxon>
        <taxon>Corynebacterium</taxon>
    </lineage>
</organism>
<keyword evidence="7 16" id="KW-0418">Kinase</keyword>
<dbReference type="GO" id="GO:0005829">
    <property type="term" value="C:cytosol"/>
    <property type="evidence" value="ECO:0007669"/>
    <property type="project" value="TreeGrafter"/>
</dbReference>
<evidence type="ECO:0000256" key="1">
    <source>
        <dbReference type="ARBA" id="ARBA00003848"/>
    </source>
</evidence>
<keyword evidence="4" id="KW-0808">Transferase</keyword>
<feature type="domain" description="Pyridoxamine kinase/Phosphomethylpyrimidine kinase" evidence="15">
    <location>
        <begin position="73"/>
        <end position="315"/>
    </location>
</feature>
<dbReference type="SUPFAM" id="SSF53613">
    <property type="entry name" value="Ribokinase-like"/>
    <property type="match status" value="1"/>
</dbReference>
<dbReference type="eggNOG" id="COG0351">
    <property type="taxonomic scope" value="Bacteria"/>
</dbReference>
<dbReference type="KEGG" id="cva:CVAR_1324"/>
<accession>G0HCC7</accession>
<gene>
    <name evidence="16" type="ordered locus">CVAR_1324</name>
</gene>
<dbReference type="GO" id="GO:0009229">
    <property type="term" value="P:thiamine diphosphate biosynthetic process"/>
    <property type="evidence" value="ECO:0007669"/>
    <property type="project" value="UniProtKB-UniPathway"/>
</dbReference>
<name>G0HCC7_CORVD</name>
<evidence type="ECO:0000256" key="13">
    <source>
        <dbReference type="ARBA" id="ARBA00042531"/>
    </source>
</evidence>
<keyword evidence="8" id="KW-0067">ATP-binding</keyword>
<comment type="function">
    <text evidence="1">Catalyzes the phosphorylation of hydroxymethylpyrimidine phosphate (HMP-P) to HMP-PP, and of HMP to HMP-P.</text>
</comment>
<dbReference type="InterPro" id="IPR004399">
    <property type="entry name" value="HMP/HMP-P_kinase_dom"/>
</dbReference>
<evidence type="ECO:0000256" key="14">
    <source>
        <dbReference type="ARBA" id="ARBA00049293"/>
    </source>
</evidence>
<dbReference type="InterPro" id="IPR013749">
    <property type="entry name" value="PM/HMP-P_kinase-1"/>
</dbReference>
<dbReference type="PANTHER" id="PTHR20858:SF19">
    <property type="entry name" value="PYRIDOXINE KINASE"/>
    <property type="match status" value="1"/>
</dbReference>
<dbReference type="EC" id="2.7.1.35" evidence="3"/>
<dbReference type="Proteomes" id="UP000006659">
    <property type="component" value="Chromosome"/>
</dbReference>
<sequence>MIAMACRHCRSRRFILYTLFILRCAGTLEHRRTGRDLPGIPGVADHPRTPGVIYDWPMSNPPIAFVIAGSEATGGAGIQVDLKTFQQLGVYGVGALSCIVAFDPNNGWGHRFHPVDPELIAEQFEAALATHSVENMKTAKVGMLGTPATIEIVAEKLAERSWENLVLDPVLICKGQEPGAALDTDNALKEKILPLATVVTPNVFESQSLSGMEHIETVEDLEEAAKRIGEKVPYVLAKGGVELPGEDAVDVLWDGHEITRFAVPKVGEQRVSGAGCTVAAALTAELAKGNDVATAVHVAKDLVTRGIEHRVTANTPFDTVWQGA</sequence>
<dbReference type="PANTHER" id="PTHR20858">
    <property type="entry name" value="PHOSPHOMETHYLPYRIMIDINE KINASE"/>
    <property type="match status" value="1"/>
</dbReference>
<evidence type="ECO:0000259" key="15">
    <source>
        <dbReference type="Pfam" id="PF08543"/>
    </source>
</evidence>